<accession>B4SH07</accession>
<evidence type="ECO:0000313" key="3">
    <source>
        <dbReference type="Proteomes" id="UP000002724"/>
    </source>
</evidence>
<keyword evidence="1" id="KW-0472">Membrane</keyword>
<keyword evidence="1" id="KW-1133">Transmembrane helix</keyword>
<dbReference type="EMBL" id="CP001110">
    <property type="protein sequence ID" value="ACF44995.1"/>
    <property type="molecule type" value="Genomic_DNA"/>
</dbReference>
<evidence type="ECO:0000256" key="1">
    <source>
        <dbReference type="SAM" id="Phobius"/>
    </source>
</evidence>
<organism evidence="2 3">
    <name type="scientific">Pelodictyon phaeoclathratiforme (strain DSM 5477 / BU-1)</name>
    <dbReference type="NCBI Taxonomy" id="324925"/>
    <lineage>
        <taxon>Bacteria</taxon>
        <taxon>Pseudomonadati</taxon>
        <taxon>Chlorobiota</taxon>
        <taxon>Chlorobiia</taxon>
        <taxon>Chlorobiales</taxon>
        <taxon>Chlorobiaceae</taxon>
        <taxon>Chlorobium/Pelodictyon group</taxon>
        <taxon>Pelodictyon</taxon>
    </lineage>
</organism>
<dbReference type="RefSeq" id="WP_012509463.1">
    <property type="nucleotide sequence ID" value="NC_011060.1"/>
</dbReference>
<keyword evidence="3" id="KW-1185">Reference proteome</keyword>
<sequence length="128" mass="14304">MSALIRSIAVLMFVGMLMQINSVLLCYGLFYLNQKTIFETLCERKMRECSGHCFLLKQTNTTHDSHSAPSEKQASTKALEELLNAMPGMLHDRQRSPLSVAPGNRFASSQPLLLPEGVKFQIDHPPKA</sequence>
<dbReference type="OrthoDB" id="980645at2"/>
<dbReference type="KEGG" id="pph:Ppha_2849"/>
<protein>
    <submittedName>
        <fullName evidence="2">Uncharacterized protein</fullName>
    </submittedName>
</protein>
<reference evidence="2 3" key="1">
    <citation type="submission" date="2008-06" db="EMBL/GenBank/DDBJ databases">
        <title>Complete sequence of Pelodictyon phaeoclathratiforme BU-1.</title>
        <authorList>
            <consortium name="US DOE Joint Genome Institute"/>
            <person name="Lucas S."/>
            <person name="Copeland A."/>
            <person name="Lapidus A."/>
            <person name="Glavina del Rio T."/>
            <person name="Dalin E."/>
            <person name="Tice H."/>
            <person name="Bruce D."/>
            <person name="Goodwin L."/>
            <person name="Pitluck S."/>
            <person name="Schmutz J."/>
            <person name="Larimer F."/>
            <person name="Land M."/>
            <person name="Hauser L."/>
            <person name="Kyrpides N."/>
            <person name="Mikhailova N."/>
            <person name="Liu Z."/>
            <person name="Li T."/>
            <person name="Zhao F."/>
            <person name="Overmann J."/>
            <person name="Bryant D.A."/>
            <person name="Richardson P."/>
        </authorList>
    </citation>
    <scope>NUCLEOTIDE SEQUENCE [LARGE SCALE GENOMIC DNA]</scope>
    <source>
        <strain evidence="3">DSM 5477 / BU-1</strain>
    </source>
</reference>
<dbReference type="AlphaFoldDB" id="B4SH07"/>
<proteinExistence type="predicted"/>
<evidence type="ECO:0000313" key="2">
    <source>
        <dbReference type="EMBL" id="ACF44995.1"/>
    </source>
</evidence>
<name>B4SH07_PELPB</name>
<dbReference type="Proteomes" id="UP000002724">
    <property type="component" value="Chromosome"/>
</dbReference>
<keyword evidence="1" id="KW-0812">Transmembrane</keyword>
<feature type="transmembrane region" description="Helical" evidence="1">
    <location>
        <begin position="7"/>
        <end position="32"/>
    </location>
</feature>
<gene>
    <name evidence="2" type="ordered locus">Ppha_2849</name>
</gene>
<dbReference type="STRING" id="324925.Ppha_2849"/>
<dbReference type="HOGENOM" id="CLU_1957484_0_0_10"/>